<name>A0AA88N469_CHASR</name>
<evidence type="ECO:0000313" key="3">
    <source>
        <dbReference type="Proteomes" id="UP001187415"/>
    </source>
</evidence>
<reference evidence="2" key="1">
    <citation type="submission" date="2023-07" db="EMBL/GenBank/DDBJ databases">
        <title>Chromosome-level Genome Assembly of Striped Snakehead (Channa striata).</title>
        <authorList>
            <person name="Liu H."/>
        </authorList>
    </citation>
    <scope>NUCLEOTIDE SEQUENCE</scope>
    <source>
        <strain evidence="2">Gz</strain>
        <tissue evidence="2">Muscle</tissue>
    </source>
</reference>
<sequence length="143" mass="16296">MKSAISCGGFHPKCHKRVHKRARNREGARESTGPVRETVNEPTHQAENMLDLVPGSTGGYGQTRLKLSVKDFTRRWKESVDSTIELFISRAPIIQISGKESTSHQQLLVKMSKGELRSVDRSQQAESQRAFRGRSTWRRKHRV</sequence>
<proteinExistence type="predicted"/>
<comment type="caution">
    <text evidence="2">The sequence shown here is derived from an EMBL/GenBank/DDBJ whole genome shotgun (WGS) entry which is preliminary data.</text>
</comment>
<protein>
    <submittedName>
        <fullName evidence="2">Uncharacterized protein</fullName>
    </submittedName>
</protein>
<dbReference type="Proteomes" id="UP001187415">
    <property type="component" value="Unassembled WGS sequence"/>
</dbReference>
<evidence type="ECO:0000256" key="1">
    <source>
        <dbReference type="SAM" id="MobiDB-lite"/>
    </source>
</evidence>
<evidence type="ECO:0000313" key="2">
    <source>
        <dbReference type="EMBL" id="KAK2849524.1"/>
    </source>
</evidence>
<gene>
    <name evidence="2" type="ORF">Q5P01_009358</name>
</gene>
<dbReference type="AlphaFoldDB" id="A0AA88N469"/>
<feature type="compositionally biased region" description="Basic residues" evidence="1">
    <location>
        <begin position="131"/>
        <end position="143"/>
    </location>
</feature>
<dbReference type="EMBL" id="JAUPFM010000006">
    <property type="protein sequence ID" value="KAK2849524.1"/>
    <property type="molecule type" value="Genomic_DNA"/>
</dbReference>
<feature type="region of interest" description="Disordered" evidence="1">
    <location>
        <begin position="119"/>
        <end position="143"/>
    </location>
</feature>
<accession>A0AA88N469</accession>
<feature type="region of interest" description="Disordered" evidence="1">
    <location>
        <begin position="16"/>
        <end position="45"/>
    </location>
</feature>
<organism evidence="2 3">
    <name type="scientific">Channa striata</name>
    <name type="common">Snakehead murrel</name>
    <name type="synonym">Ophicephalus striatus</name>
    <dbReference type="NCBI Taxonomy" id="64152"/>
    <lineage>
        <taxon>Eukaryota</taxon>
        <taxon>Metazoa</taxon>
        <taxon>Chordata</taxon>
        <taxon>Craniata</taxon>
        <taxon>Vertebrata</taxon>
        <taxon>Euteleostomi</taxon>
        <taxon>Actinopterygii</taxon>
        <taxon>Neopterygii</taxon>
        <taxon>Teleostei</taxon>
        <taxon>Neoteleostei</taxon>
        <taxon>Acanthomorphata</taxon>
        <taxon>Anabantaria</taxon>
        <taxon>Anabantiformes</taxon>
        <taxon>Channoidei</taxon>
        <taxon>Channidae</taxon>
        <taxon>Channa</taxon>
    </lineage>
</organism>
<keyword evidence="3" id="KW-1185">Reference proteome</keyword>